<dbReference type="InterPro" id="IPR003594">
    <property type="entry name" value="HATPase_dom"/>
</dbReference>
<feature type="transmembrane region" description="Helical" evidence="14">
    <location>
        <begin position="132"/>
        <end position="156"/>
    </location>
</feature>
<dbReference type="PANTHER" id="PTHR34220:SF7">
    <property type="entry name" value="SENSOR HISTIDINE KINASE YPDA"/>
    <property type="match status" value="1"/>
</dbReference>
<keyword evidence="8" id="KW-0547">Nucleotide-binding</keyword>
<dbReference type="Pfam" id="PF07694">
    <property type="entry name" value="5TM-5TMR_LYT"/>
    <property type="match status" value="1"/>
</dbReference>
<dbReference type="InterPro" id="IPR036890">
    <property type="entry name" value="HATPase_C_sf"/>
</dbReference>
<dbReference type="GO" id="GO:0005886">
    <property type="term" value="C:plasma membrane"/>
    <property type="evidence" value="ECO:0007669"/>
    <property type="project" value="UniProtKB-SubCell"/>
</dbReference>
<evidence type="ECO:0000256" key="14">
    <source>
        <dbReference type="SAM" id="Phobius"/>
    </source>
</evidence>
<organism evidence="19 20">
    <name type="scientific">Dendrosporobacter quercicolus</name>
    <dbReference type="NCBI Taxonomy" id="146817"/>
    <lineage>
        <taxon>Bacteria</taxon>
        <taxon>Bacillati</taxon>
        <taxon>Bacillota</taxon>
        <taxon>Negativicutes</taxon>
        <taxon>Selenomonadales</taxon>
        <taxon>Sporomusaceae</taxon>
        <taxon>Dendrosporobacter</taxon>
    </lineage>
</organism>
<keyword evidence="12" id="KW-0902">Two-component regulatory system</keyword>
<dbReference type="SUPFAM" id="SSF55874">
    <property type="entry name" value="ATPase domain of HSP90 chaperone/DNA topoisomerase II/histidine kinase"/>
    <property type="match status" value="1"/>
</dbReference>
<evidence type="ECO:0000256" key="8">
    <source>
        <dbReference type="ARBA" id="ARBA00022741"/>
    </source>
</evidence>
<evidence type="ECO:0000256" key="5">
    <source>
        <dbReference type="ARBA" id="ARBA00022553"/>
    </source>
</evidence>
<keyword evidence="5" id="KW-0597">Phosphoprotein</keyword>
<dbReference type="RefSeq" id="WP_092072740.1">
    <property type="nucleotide sequence ID" value="NZ_FNHB01000005.1"/>
</dbReference>
<evidence type="ECO:0000256" key="7">
    <source>
        <dbReference type="ARBA" id="ARBA00022692"/>
    </source>
</evidence>
<proteinExistence type="predicted"/>
<evidence type="ECO:0000256" key="11">
    <source>
        <dbReference type="ARBA" id="ARBA00022989"/>
    </source>
</evidence>
<dbReference type="InterPro" id="IPR010559">
    <property type="entry name" value="Sig_transdc_His_kin_internal"/>
</dbReference>
<evidence type="ECO:0000256" key="6">
    <source>
        <dbReference type="ARBA" id="ARBA00022679"/>
    </source>
</evidence>
<evidence type="ECO:0000259" key="16">
    <source>
        <dbReference type="Pfam" id="PF06580"/>
    </source>
</evidence>
<dbReference type="InterPro" id="IPR003018">
    <property type="entry name" value="GAF"/>
</dbReference>
<dbReference type="EMBL" id="FNHB01000005">
    <property type="protein sequence ID" value="SDM49163.1"/>
    <property type="molecule type" value="Genomic_DNA"/>
</dbReference>
<dbReference type="Pfam" id="PF13492">
    <property type="entry name" value="GAF_3"/>
    <property type="match status" value="1"/>
</dbReference>
<reference evidence="19 20" key="1">
    <citation type="submission" date="2016-10" db="EMBL/GenBank/DDBJ databases">
        <authorList>
            <person name="de Groot N.N."/>
        </authorList>
    </citation>
    <scope>NUCLEOTIDE SEQUENCE [LARGE SCALE GENOMIC DNA]</scope>
    <source>
        <strain evidence="19 20">DSM 1736</strain>
    </source>
</reference>
<sequence length="567" mass="61182">MSQPLLLEMIERMSVAATMAFILSQTRIFRRIIYRQVLFEERVMLAVIFGLIGIMGTYAGIPVNDALANSRVIGVMAAGLIGGRLMGVSAGLIAGGHRYFLGGFTAFSCALASVCEGFLAGEIHRRYPEKPIPWWIGLAGGLAGEALQMVIILLTAKPYEMAFALVAQIAFPMTIVNSIGIAVVLVIIKTAIDVQQRAGAEQSQKALEIASKTLPYLRRGLDSESAKAAADIIFAAGGYGAVAITDEAQVLSCVGAGAEHHSGRNNSLTKATRNVLSGGQFYIAQTAFDIGCSCPTCTLASAIIVPLKRAETVIGTLKLYYTRPNAIGPADITFATGLAHLFSTQLELTEIDRQAKLAARAELKALQAQINPHFLFNTLNTITSLIRTKPDLARELLLKLGSIFRFTLHKIDHNITLAEELTQVRSYLAIEKARYGEKLKVIEDIEPAVLKYLIPSLTIQPIAENAIKHGLQPKEAGGTITVRAVETANYVQIDIIDDGVGIDLTQGHPLQLKAACSERIGLTNVHERLRGQFGVNFGLELDSIPGNGTSIRMRLPKLLNEERIASA</sequence>
<keyword evidence="4" id="KW-1003">Cell membrane</keyword>
<dbReference type="Proteomes" id="UP000214880">
    <property type="component" value="Unassembled WGS sequence"/>
</dbReference>
<dbReference type="EC" id="2.7.13.3" evidence="3"/>
<evidence type="ECO:0000256" key="3">
    <source>
        <dbReference type="ARBA" id="ARBA00012438"/>
    </source>
</evidence>
<dbReference type="SUPFAM" id="SSF55781">
    <property type="entry name" value="GAF domain-like"/>
    <property type="match status" value="1"/>
</dbReference>
<feature type="domain" description="Histidine kinase/HSP90-like ATPase" evidence="15">
    <location>
        <begin position="459"/>
        <end position="557"/>
    </location>
</feature>
<feature type="transmembrane region" description="Helical" evidence="14">
    <location>
        <begin position="100"/>
        <end position="120"/>
    </location>
</feature>
<evidence type="ECO:0000256" key="1">
    <source>
        <dbReference type="ARBA" id="ARBA00000085"/>
    </source>
</evidence>
<evidence type="ECO:0000259" key="15">
    <source>
        <dbReference type="Pfam" id="PF02518"/>
    </source>
</evidence>
<dbReference type="Gene3D" id="3.30.565.10">
    <property type="entry name" value="Histidine kinase-like ATPase, C-terminal domain"/>
    <property type="match status" value="1"/>
</dbReference>
<feature type="domain" description="Signal transduction histidine kinase internal region" evidence="16">
    <location>
        <begin position="361"/>
        <end position="439"/>
    </location>
</feature>
<feature type="domain" description="Signal transduction histidine kinase 5TM receptor LytS transmembrane region" evidence="17">
    <location>
        <begin position="27"/>
        <end position="190"/>
    </location>
</feature>
<keyword evidence="10" id="KW-0067">ATP-binding</keyword>
<protein>
    <recommendedName>
        <fullName evidence="3">histidine kinase</fullName>
        <ecNumber evidence="3">2.7.13.3</ecNumber>
    </recommendedName>
</protein>
<evidence type="ECO:0000256" key="2">
    <source>
        <dbReference type="ARBA" id="ARBA00004651"/>
    </source>
</evidence>
<evidence type="ECO:0000256" key="10">
    <source>
        <dbReference type="ARBA" id="ARBA00022840"/>
    </source>
</evidence>
<keyword evidence="11 14" id="KW-1133">Transmembrane helix</keyword>
<evidence type="ECO:0000313" key="19">
    <source>
        <dbReference type="EMBL" id="SDM49163.1"/>
    </source>
</evidence>
<dbReference type="Gene3D" id="3.30.450.40">
    <property type="match status" value="1"/>
</dbReference>
<dbReference type="OrthoDB" id="9809348at2"/>
<feature type="transmembrane region" description="Helical" evidence="14">
    <location>
        <begin position="73"/>
        <end position="93"/>
    </location>
</feature>
<dbReference type="InterPro" id="IPR011620">
    <property type="entry name" value="Sig_transdc_His_kinase_LytS_TM"/>
</dbReference>
<comment type="catalytic activity">
    <reaction evidence="1">
        <text>ATP + protein L-histidine = ADP + protein N-phospho-L-histidine.</text>
        <dbReference type="EC" id="2.7.13.3"/>
    </reaction>
</comment>
<evidence type="ECO:0000259" key="17">
    <source>
        <dbReference type="Pfam" id="PF07694"/>
    </source>
</evidence>
<evidence type="ECO:0000256" key="4">
    <source>
        <dbReference type="ARBA" id="ARBA00022475"/>
    </source>
</evidence>
<keyword evidence="20" id="KW-1185">Reference proteome</keyword>
<feature type="transmembrane region" description="Helical" evidence="14">
    <location>
        <begin position="163"/>
        <end position="188"/>
    </location>
</feature>
<feature type="domain" description="GAF" evidence="18">
    <location>
        <begin position="267"/>
        <end position="347"/>
    </location>
</feature>
<dbReference type="Pfam" id="PF02518">
    <property type="entry name" value="HATPase_c"/>
    <property type="match status" value="1"/>
</dbReference>
<dbReference type="InterPro" id="IPR050640">
    <property type="entry name" value="Bact_2-comp_sensor_kinase"/>
</dbReference>
<comment type="subcellular location">
    <subcellularLocation>
        <location evidence="2">Cell membrane</location>
        <topology evidence="2">Multi-pass membrane protein</topology>
    </subcellularLocation>
</comment>
<dbReference type="Pfam" id="PF06580">
    <property type="entry name" value="His_kinase"/>
    <property type="match status" value="1"/>
</dbReference>
<name>A0A1G9TN99_9FIRM</name>
<evidence type="ECO:0000256" key="9">
    <source>
        <dbReference type="ARBA" id="ARBA00022777"/>
    </source>
</evidence>
<dbReference type="STRING" id="146817.SAMN04488502_10532"/>
<dbReference type="GO" id="GO:0005524">
    <property type="term" value="F:ATP binding"/>
    <property type="evidence" value="ECO:0007669"/>
    <property type="project" value="UniProtKB-KW"/>
</dbReference>
<dbReference type="GO" id="GO:0000155">
    <property type="term" value="F:phosphorelay sensor kinase activity"/>
    <property type="evidence" value="ECO:0007669"/>
    <property type="project" value="InterPro"/>
</dbReference>
<gene>
    <name evidence="19" type="ORF">SAMN04488502_10532</name>
</gene>
<feature type="transmembrane region" description="Helical" evidence="14">
    <location>
        <begin position="43"/>
        <end position="61"/>
    </location>
</feature>
<evidence type="ECO:0000259" key="18">
    <source>
        <dbReference type="Pfam" id="PF13492"/>
    </source>
</evidence>
<evidence type="ECO:0000256" key="13">
    <source>
        <dbReference type="ARBA" id="ARBA00023136"/>
    </source>
</evidence>
<dbReference type="AlphaFoldDB" id="A0A1G9TN99"/>
<dbReference type="PANTHER" id="PTHR34220">
    <property type="entry name" value="SENSOR HISTIDINE KINASE YPDA"/>
    <property type="match status" value="1"/>
</dbReference>
<keyword evidence="9 19" id="KW-0418">Kinase</keyword>
<dbReference type="GO" id="GO:0071555">
    <property type="term" value="P:cell wall organization"/>
    <property type="evidence" value="ECO:0007669"/>
    <property type="project" value="InterPro"/>
</dbReference>
<keyword evidence="13 14" id="KW-0472">Membrane</keyword>
<evidence type="ECO:0000256" key="12">
    <source>
        <dbReference type="ARBA" id="ARBA00023012"/>
    </source>
</evidence>
<evidence type="ECO:0000313" key="20">
    <source>
        <dbReference type="Proteomes" id="UP000214880"/>
    </source>
</evidence>
<keyword evidence="7 14" id="KW-0812">Transmembrane</keyword>
<keyword evidence="6" id="KW-0808">Transferase</keyword>
<accession>A0A1G9TN99</accession>
<dbReference type="InterPro" id="IPR029016">
    <property type="entry name" value="GAF-like_dom_sf"/>
</dbReference>